<dbReference type="Pfam" id="PF08308">
    <property type="entry name" value="PEGA"/>
    <property type="match status" value="1"/>
</dbReference>
<evidence type="ECO:0000313" key="3">
    <source>
        <dbReference type="EMBL" id="SMO84680.1"/>
    </source>
</evidence>
<dbReference type="EMBL" id="FXTH01000017">
    <property type="protein sequence ID" value="SMO84680.1"/>
    <property type="molecule type" value="Genomic_DNA"/>
</dbReference>
<feature type="chain" id="PRO_5021972111" evidence="1">
    <location>
        <begin position="26"/>
        <end position="164"/>
    </location>
</feature>
<dbReference type="RefSeq" id="WP_142715606.1">
    <property type="nucleotide sequence ID" value="NZ_FXTH01000017.1"/>
</dbReference>
<proteinExistence type="predicted"/>
<reference evidence="3 4" key="1">
    <citation type="submission" date="2017-05" db="EMBL/GenBank/DDBJ databases">
        <authorList>
            <person name="Varghese N."/>
            <person name="Submissions S."/>
        </authorList>
    </citation>
    <scope>NUCLEOTIDE SEQUENCE [LARGE SCALE GENOMIC DNA]</scope>
    <source>
        <strain evidence="3 4">DSM 21194</strain>
    </source>
</reference>
<dbReference type="AlphaFoldDB" id="A0A521ENH2"/>
<evidence type="ECO:0000256" key="1">
    <source>
        <dbReference type="SAM" id="SignalP"/>
    </source>
</evidence>
<keyword evidence="4" id="KW-1185">Reference proteome</keyword>
<sequence length="164" mass="17908">MYTISNSPFVVALTFLLATSTLGCATIFKGSSADIRVNSQPSNATVYINEIDKGTTPQTLSLDRDEDHILTFRKDGHEEVKVEIDKNFDGATTILGNIVSFALVGIVVDVATGAAYSLEPADVQANMDELKHSGLIETIPEKGKNEITVIMLTQEEWKKMTSKR</sequence>
<dbReference type="InterPro" id="IPR013229">
    <property type="entry name" value="PEGA"/>
</dbReference>
<keyword evidence="1" id="KW-0732">Signal</keyword>
<organism evidence="3 4">
    <name type="scientific">Fodinibius sediminis</name>
    <dbReference type="NCBI Taxonomy" id="1214077"/>
    <lineage>
        <taxon>Bacteria</taxon>
        <taxon>Pseudomonadati</taxon>
        <taxon>Balneolota</taxon>
        <taxon>Balneolia</taxon>
        <taxon>Balneolales</taxon>
        <taxon>Balneolaceae</taxon>
        <taxon>Fodinibius</taxon>
    </lineage>
</organism>
<evidence type="ECO:0000259" key="2">
    <source>
        <dbReference type="Pfam" id="PF08308"/>
    </source>
</evidence>
<dbReference type="Proteomes" id="UP000317593">
    <property type="component" value="Unassembled WGS sequence"/>
</dbReference>
<feature type="signal peptide" evidence="1">
    <location>
        <begin position="1"/>
        <end position="25"/>
    </location>
</feature>
<protein>
    <submittedName>
        <fullName evidence="3">PEGA domain-containing protein</fullName>
    </submittedName>
</protein>
<accession>A0A521ENH2</accession>
<dbReference type="OrthoDB" id="1524740at2"/>
<feature type="domain" description="PEGA" evidence="2">
    <location>
        <begin position="33"/>
        <end position="85"/>
    </location>
</feature>
<evidence type="ECO:0000313" key="4">
    <source>
        <dbReference type="Proteomes" id="UP000317593"/>
    </source>
</evidence>
<name>A0A521ENH2_9BACT</name>
<gene>
    <name evidence="3" type="ORF">SAMN06265218_11730</name>
</gene>